<protein>
    <submittedName>
        <fullName evidence="1">Uncharacterized protein</fullName>
    </submittedName>
</protein>
<proteinExistence type="predicted"/>
<name>A0AAN9SGN1_PSOTE</name>
<reference evidence="1 2" key="1">
    <citation type="submission" date="2024-01" db="EMBL/GenBank/DDBJ databases">
        <title>The genomes of 5 underutilized Papilionoideae crops provide insights into root nodulation and disease resistanc.</title>
        <authorList>
            <person name="Jiang F."/>
        </authorList>
    </citation>
    <scope>NUCLEOTIDE SEQUENCE [LARGE SCALE GENOMIC DNA]</scope>
    <source>
        <strain evidence="1">DUOXIRENSHENG_FW03</strain>
        <tissue evidence="1">Leaves</tissue>
    </source>
</reference>
<accession>A0AAN9SGN1</accession>
<evidence type="ECO:0000313" key="1">
    <source>
        <dbReference type="EMBL" id="KAK7393027.1"/>
    </source>
</evidence>
<dbReference type="Proteomes" id="UP001386955">
    <property type="component" value="Unassembled WGS sequence"/>
</dbReference>
<gene>
    <name evidence="1" type="ORF">VNO78_21478</name>
</gene>
<keyword evidence="2" id="KW-1185">Reference proteome</keyword>
<comment type="caution">
    <text evidence="1">The sequence shown here is derived from an EMBL/GenBank/DDBJ whole genome shotgun (WGS) entry which is preliminary data.</text>
</comment>
<dbReference type="EMBL" id="JAYMYS010000005">
    <property type="protein sequence ID" value="KAK7393027.1"/>
    <property type="molecule type" value="Genomic_DNA"/>
</dbReference>
<organism evidence="1 2">
    <name type="scientific">Psophocarpus tetragonolobus</name>
    <name type="common">Winged bean</name>
    <name type="synonym">Dolichos tetragonolobus</name>
    <dbReference type="NCBI Taxonomy" id="3891"/>
    <lineage>
        <taxon>Eukaryota</taxon>
        <taxon>Viridiplantae</taxon>
        <taxon>Streptophyta</taxon>
        <taxon>Embryophyta</taxon>
        <taxon>Tracheophyta</taxon>
        <taxon>Spermatophyta</taxon>
        <taxon>Magnoliopsida</taxon>
        <taxon>eudicotyledons</taxon>
        <taxon>Gunneridae</taxon>
        <taxon>Pentapetalae</taxon>
        <taxon>rosids</taxon>
        <taxon>fabids</taxon>
        <taxon>Fabales</taxon>
        <taxon>Fabaceae</taxon>
        <taxon>Papilionoideae</taxon>
        <taxon>50 kb inversion clade</taxon>
        <taxon>NPAAA clade</taxon>
        <taxon>indigoferoid/millettioid clade</taxon>
        <taxon>Phaseoleae</taxon>
        <taxon>Psophocarpus</taxon>
    </lineage>
</organism>
<dbReference type="AlphaFoldDB" id="A0AAN9SGN1"/>
<evidence type="ECO:0000313" key="2">
    <source>
        <dbReference type="Proteomes" id="UP001386955"/>
    </source>
</evidence>
<sequence length="81" mass="9164">MDLEKACRTSSIFQTQLALTVTASRTLIPFLFSTLSISLSRFSGSSDAIHVISMSSSVFLNQTRLFTVFGFRELRAILRRW</sequence>